<evidence type="ECO:0000256" key="6">
    <source>
        <dbReference type="HAMAP-Rule" id="MF_00031"/>
    </source>
</evidence>
<dbReference type="GO" id="GO:0048476">
    <property type="term" value="C:Holliday junction resolvase complex"/>
    <property type="evidence" value="ECO:0007669"/>
    <property type="project" value="UniProtKB-UniRule"/>
</dbReference>
<comment type="similarity">
    <text evidence="6">Belongs to the RuvA family.</text>
</comment>
<evidence type="ECO:0000256" key="1">
    <source>
        <dbReference type="ARBA" id="ARBA00022490"/>
    </source>
</evidence>
<keyword evidence="1 6" id="KW-0963">Cytoplasm</keyword>
<dbReference type="InterPro" id="IPR010994">
    <property type="entry name" value="RuvA_2-like"/>
</dbReference>
<evidence type="ECO:0000256" key="2">
    <source>
        <dbReference type="ARBA" id="ARBA00022763"/>
    </source>
</evidence>
<keyword evidence="7" id="KW-0378">Hydrolase</keyword>
<comment type="caution">
    <text evidence="7">The sequence shown here is derived from an EMBL/GenBank/DDBJ whole genome shotgun (WGS) entry which is preliminary data.</text>
</comment>
<dbReference type="AlphaFoldDB" id="K1X3S0"/>
<organism evidence="7">
    <name type="scientific">uncultured bacterium</name>
    <name type="common">gcode 4</name>
    <dbReference type="NCBI Taxonomy" id="1234023"/>
    <lineage>
        <taxon>Bacteria</taxon>
        <taxon>environmental samples</taxon>
    </lineage>
</organism>
<sequence>MFHYFVGKIRHIGGETLLNNDMLGIQVHYLGKQDKGEFFLYPYIDDNKKTIFYYCFDTIEQKVLFVSLLKINGVWPKTAFQISQLPPENLKQALKNVDVKFFQAIPGIGPKSAKKIVLQLRGTFDVEDIQRMDIDQKLYKNIVTSLKWFGYGADQIKSTLQRYEGTVTKENMTEVIKWIISQI</sequence>
<evidence type="ECO:0000256" key="3">
    <source>
        <dbReference type="ARBA" id="ARBA00023125"/>
    </source>
</evidence>
<dbReference type="GO" id="GO:0006281">
    <property type="term" value="P:DNA repair"/>
    <property type="evidence" value="ECO:0007669"/>
    <property type="project" value="UniProtKB-UniRule"/>
</dbReference>
<keyword evidence="7" id="KW-0347">Helicase</keyword>
<evidence type="ECO:0000256" key="5">
    <source>
        <dbReference type="ARBA" id="ARBA00023204"/>
    </source>
</evidence>
<comment type="function">
    <text evidence="6">The RuvA-RuvB-RuvC complex processes Holliday junction (HJ) DNA during genetic recombination and DNA repair, while the RuvA-RuvB complex plays an important role in the rescue of blocked DNA replication forks via replication fork reversal (RFR). RuvA specifically binds to HJ cruciform DNA, conferring on it an open structure. The RuvB hexamer acts as an ATP-dependent pump, pulling dsDNA into and through the RuvAB complex. HJ branch migration allows RuvC to scan DNA until it finds its consensus sequence, where it cleaves and resolves the cruciform DNA.</text>
</comment>
<dbReference type="Gene3D" id="1.10.150.20">
    <property type="entry name" value="5' to 3' exonuclease, C-terminal subdomain"/>
    <property type="match status" value="1"/>
</dbReference>
<dbReference type="EMBL" id="AMFJ01036181">
    <property type="protein sequence ID" value="EKD24685.1"/>
    <property type="molecule type" value="Genomic_DNA"/>
</dbReference>
<dbReference type="GO" id="GO:0003678">
    <property type="term" value="F:DNA helicase activity"/>
    <property type="evidence" value="ECO:0007669"/>
    <property type="project" value="InterPro"/>
</dbReference>
<evidence type="ECO:0000313" key="7">
    <source>
        <dbReference type="EMBL" id="EKD24685.1"/>
    </source>
</evidence>
<accession>K1X3S0</accession>
<keyword evidence="3 6" id="KW-0238">DNA-binding</keyword>
<keyword evidence="4 6" id="KW-0233">DNA recombination</keyword>
<keyword evidence="2 6" id="KW-0227">DNA damage</keyword>
<comment type="subcellular location">
    <subcellularLocation>
        <location evidence="6">Cytoplasm</location>
    </subcellularLocation>
</comment>
<dbReference type="Pfam" id="PF14520">
    <property type="entry name" value="HHH_5"/>
    <property type="match status" value="1"/>
</dbReference>
<dbReference type="SUPFAM" id="SSF47781">
    <property type="entry name" value="RuvA domain 2-like"/>
    <property type="match status" value="1"/>
</dbReference>
<protein>
    <recommendedName>
        <fullName evidence="6">Holliday junction branch migration complex subunit RuvA</fullName>
    </recommendedName>
</protein>
<dbReference type="GO" id="GO:0000400">
    <property type="term" value="F:four-way junction DNA binding"/>
    <property type="evidence" value="ECO:0007669"/>
    <property type="project" value="UniProtKB-UniRule"/>
</dbReference>
<reference evidence="7" key="1">
    <citation type="journal article" date="2012" name="Science">
        <title>Fermentation, hydrogen, and sulfur metabolism in multiple uncultivated bacterial phyla.</title>
        <authorList>
            <person name="Wrighton K.C."/>
            <person name="Thomas B.C."/>
            <person name="Sharon I."/>
            <person name="Miller C.S."/>
            <person name="Castelle C.J."/>
            <person name="VerBerkmoes N.C."/>
            <person name="Wilkins M.J."/>
            <person name="Hettich R.L."/>
            <person name="Lipton M.S."/>
            <person name="Williams K.H."/>
            <person name="Long P.E."/>
            <person name="Banfield J.F."/>
        </authorList>
    </citation>
    <scope>NUCLEOTIDE SEQUENCE [LARGE SCALE GENOMIC DNA]</scope>
</reference>
<keyword evidence="7" id="KW-0547">Nucleotide-binding</keyword>
<feature type="region of interest" description="Domain III" evidence="6">
    <location>
        <begin position="139"/>
        <end position="183"/>
    </location>
</feature>
<comment type="subunit">
    <text evidence="6">Homotetramer. Forms an RuvA(8)-RuvB(12)-Holliday junction (HJ) complex. HJ DNA is sandwiched between 2 RuvA tetramers; dsDNA enters through RuvA and exits via RuvB. An RuvB hexamer assembles on each DNA strand where it exits the tetramer. Each RuvB hexamer is contacted by two RuvA subunits (via domain III) on 2 adjacent RuvB subunits; this complex drives branch migration. In the full resolvosome a probable DNA-RuvA(4)-RuvB(12)-RuvC(2) complex forms which resolves the HJ.</text>
</comment>
<name>K1X3S0_9BACT</name>
<comment type="caution">
    <text evidence="6">Lacks conserved residue(s) required for the propagation of feature annotation.</text>
</comment>
<dbReference type="GO" id="GO:0006310">
    <property type="term" value="P:DNA recombination"/>
    <property type="evidence" value="ECO:0007669"/>
    <property type="project" value="UniProtKB-UniRule"/>
</dbReference>
<keyword evidence="7" id="KW-0067">ATP-binding</keyword>
<keyword evidence="5 6" id="KW-0234">DNA repair</keyword>
<dbReference type="GO" id="GO:0005737">
    <property type="term" value="C:cytoplasm"/>
    <property type="evidence" value="ECO:0007669"/>
    <property type="project" value="UniProtKB-SubCell"/>
</dbReference>
<proteinExistence type="inferred from homology"/>
<dbReference type="InterPro" id="IPR000085">
    <property type="entry name" value="RuvA"/>
</dbReference>
<dbReference type="HAMAP" id="MF_00031">
    <property type="entry name" value="DNA_HJ_migration_RuvA"/>
    <property type="match status" value="1"/>
</dbReference>
<gene>
    <name evidence="6" type="primary">ruvA</name>
    <name evidence="7" type="ORF">ACD_80C00174G0035</name>
</gene>
<evidence type="ECO:0000256" key="4">
    <source>
        <dbReference type="ARBA" id="ARBA00023172"/>
    </source>
</evidence>
<comment type="domain">
    <text evidence="6">Has three domains with a flexible linker between the domains II and III and assumes an 'L' shape. Domain III is highly mobile and contacts RuvB.</text>
</comment>